<dbReference type="Gene3D" id="3.90.780.10">
    <property type="entry name" value="5'-Nucleotidase, C-terminal domain"/>
    <property type="match status" value="1"/>
</dbReference>
<feature type="domain" description="5'-Nucleotidase C-terminal" evidence="4">
    <location>
        <begin position="343"/>
        <end position="412"/>
    </location>
</feature>
<feature type="signal peptide" evidence="2">
    <location>
        <begin position="1"/>
        <end position="19"/>
    </location>
</feature>
<keyword evidence="6" id="KW-1185">Reference proteome</keyword>
<dbReference type="GO" id="GO:0000166">
    <property type="term" value="F:nucleotide binding"/>
    <property type="evidence" value="ECO:0007669"/>
    <property type="project" value="UniProtKB-KW"/>
</dbReference>
<evidence type="ECO:0000259" key="3">
    <source>
        <dbReference type="Pfam" id="PF00149"/>
    </source>
</evidence>
<proteinExistence type="inferred from homology"/>
<dbReference type="RefSeq" id="WP_258877828.1">
    <property type="nucleotide sequence ID" value="NZ_CP048914.1"/>
</dbReference>
<comment type="similarity">
    <text evidence="2">Belongs to the 5'-nucleotidase family.</text>
</comment>
<feature type="domain" description="Calcineurin-like phosphoesterase" evidence="3">
    <location>
        <begin position="48"/>
        <end position="261"/>
    </location>
</feature>
<keyword evidence="2" id="KW-0378">Hydrolase</keyword>
<evidence type="ECO:0000259" key="4">
    <source>
        <dbReference type="Pfam" id="PF02872"/>
    </source>
</evidence>
<name>A0A7L7KPV9_9MOLU</name>
<protein>
    <submittedName>
        <fullName evidence="5">Bifunctional metallophosphatase/5'-nucleotidase</fullName>
    </submittedName>
</protein>
<evidence type="ECO:0000256" key="2">
    <source>
        <dbReference type="RuleBase" id="RU362119"/>
    </source>
</evidence>
<dbReference type="Gene3D" id="3.60.21.10">
    <property type="match status" value="1"/>
</dbReference>
<keyword evidence="2" id="KW-0547">Nucleotide-binding</keyword>
<dbReference type="GO" id="GO:0016787">
    <property type="term" value="F:hydrolase activity"/>
    <property type="evidence" value="ECO:0007669"/>
    <property type="project" value="UniProtKB-KW"/>
</dbReference>
<dbReference type="InterPro" id="IPR004843">
    <property type="entry name" value="Calcineurin-like_PHP"/>
</dbReference>
<dbReference type="InterPro" id="IPR006179">
    <property type="entry name" value="5_nucleotidase/apyrase"/>
</dbReference>
<dbReference type="PROSITE" id="PS51257">
    <property type="entry name" value="PROKAR_LIPOPROTEIN"/>
    <property type="match status" value="1"/>
</dbReference>
<dbReference type="Pfam" id="PF02872">
    <property type="entry name" value="5_nucleotid_C"/>
    <property type="match status" value="1"/>
</dbReference>
<dbReference type="AlphaFoldDB" id="A0A7L7KPV9"/>
<feature type="chain" id="PRO_5036518789" evidence="2">
    <location>
        <begin position="20"/>
        <end position="489"/>
    </location>
</feature>
<gene>
    <name evidence="5" type="ORF">G4Z02_00150</name>
</gene>
<reference evidence="5 6" key="1">
    <citation type="submission" date="2020-02" db="EMBL/GenBank/DDBJ databases">
        <authorList>
            <person name="Zheng R.K."/>
            <person name="Sun C.M."/>
        </authorList>
    </citation>
    <scope>NUCLEOTIDE SEQUENCE [LARGE SCALE GENOMIC DNA]</scope>
    <source>
        <strain evidence="6">zrk13</strain>
    </source>
</reference>
<sequence>MKKIVSVMLLLITSLILTACTKEDPIVCKNGYILEEDTCVLESDYIDIYYINDFHGALLPTTEQIGISYIANLINTRKIENPDQVLFLAGGDILQGSALSNYYNGLSTINLLNLSSLDAFTIGNHEFDWGIDVVTQYADGNIDNGEADFPFLGANIYLDGTTTIPDGIEPYTIIEKGEHKIGIIGTIGYGLEYSIATSKIEGYYFGSPTDAVEEYATLLRTEHQCDTVIVIAHDTGTLNNTVTQLTGDARVDAIFNGHSHSDYTTTINGIPVMQSGASGEFVGQLRLNYENGQITSTQTRNLTSADDDLLLYEDTTVQALLQEYIDETDPLFNTPIITSEARFSSYDLTDWIAQLIRIKTGSDIAFHNYGGTRTDVASGEVLSLGKLYEIWPFDNVIKTVELTGTEVNWLISSGGLGYNTTITTFNPSSTYLVATNDYVFDKDSNPFLDGENINNTGLLLRDLAEAELLLQSETYDLFNTSNTILSTSE</sequence>
<dbReference type="SUPFAM" id="SSF55816">
    <property type="entry name" value="5'-nucleotidase (syn. UDP-sugar hydrolase), C-terminal domain"/>
    <property type="match status" value="1"/>
</dbReference>
<dbReference type="GO" id="GO:0009166">
    <property type="term" value="P:nucleotide catabolic process"/>
    <property type="evidence" value="ECO:0007669"/>
    <property type="project" value="InterPro"/>
</dbReference>
<dbReference type="InterPro" id="IPR036907">
    <property type="entry name" value="5'-Nucleotdase_C_sf"/>
</dbReference>
<evidence type="ECO:0000256" key="1">
    <source>
        <dbReference type="ARBA" id="ARBA00022729"/>
    </source>
</evidence>
<dbReference type="EMBL" id="CP048914">
    <property type="protein sequence ID" value="QMS84216.1"/>
    <property type="molecule type" value="Genomic_DNA"/>
</dbReference>
<dbReference type="PANTHER" id="PTHR11575:SF24">
    <property type="entry name" value="5'-NUCLEOTIDASE"/>
    <property type="match status" value="1"/>
</dbReference>
<evidence type="ECO:0000313" key="5">
    <source>
        <dbReference type="EMBL" id="QMS84216.1"/>
    </source>
</evidence>
<organism evidence="5 6">
    <name type="scientific">Candidatus Xianfuyuplasma coldseepsis</name>
    <dbReference type="NCBI Taxonomy" id="2782163"/>
    <lineage>
        <taxon>Bacteria</taxon>
        <taxon>Bacillati</taxon>
        <taxon>Mycoplasmatota</taxon>
        <taxon>Mollicutes</taxon>
        <taxon>Candidatus Izemoplasmatales</taxon>
        <taxon>Candidatus Izemoplasmataceae</taxon>
        <taxon>Candidatus Xianfuyuplasma</taxon>
    </lineage>
</organism>
<dbReference type="PRINTS" id="PR01607">
    <property type="entry name" value="APYRASEFAMLY"/>
</dbReference>
<evidence type="ECO:0000313" key="6">
    <source>
        <dbReference type="Proteomes" id="UP000514720"/>
    </source>
</evidence>
<dbReference type="Pfam" id="PF00149">
    <property type="entry name" value="Metallophos"/>
    <property type="match status" value="1"/>
</dbReference>
<keyword evidence="1 2" id="KW-0732">Signal</keyword>
<dbReference type="InterPro" id="IPR008334">
    <property type="entry name" value="5'-Nucleotdase_C"/>
</dbReference>
<dbReference type="KEGG" id="xcl:G4Z02_00150"/>
<dbReference type="PANTHER" id="PTHR11575">
    <property type="entry name" value="5'-NUCLEOTIDASE-RELATED"/>
    <property type="match status" value="1"/>
</dbReference>
<dbReference type="SUPFAM" id="SSF56300">
    <property type="entry name" value="Metallo-dependent phosphatases"/>
    <property type="match status" value="1"/>
</dbReference>
<dbReference type="InterPro" id="IPR029052">
    <property type="entry name" value="Metallo-depent_PP-like"/>
</dbReference>
<accession>A0A7L7KPV9</accession>
<dbReference type="Proteomes" id="UP000514720">
    <property type="component" value="Chromosome"/>
</dbReference>